<dbReference type="OrthoDB" id="590488at2759"/>
<protein>
    <submittedName>
        <fullName evidence="8">B3 domain-containing protein</fullName>
    </submittedName>
</protein>
<keyword evidence="9" id="KW-1185">Reference proteome</keyword>
<dbReference type="PANTHER" id="PTHR31674">
    <property type="entry name" value="B3 DOMAIN-CONTAINING PROTEIN REM-LIKE 3-RELATED"/>
    <property type="match status" value="1"/>
</dbReference>
<evidence type="ECO:0000256" key="1">
    <source>
        <dbReference type="ARBA" id="ARBA00004123"/>
    </source>
</evidence>
<keyword evidence="4" id="KW-0238">DNA-binding</keyword>
<feature type="domain" description="TF-B3" evidence="7">
    <location>
        <begin position="188"/>
        <end position="282"/>
    </location>
</feature>
<organism evidence="8 9">
    <name type="scientific">Actinidia chinensis var. chinensis</name>
    <name type="common">Chinese soft-hair kiwi</name>
    <dbReference type="NCBI Taxonomy" id="1590841"/>
    <lineage>
        <taxon>Eukaryota</taxon>
        <taxon>Viridiplantae</taxon>
        <taxon>Streptophyta</taxon>
        <taxon>Embryophyta</taxon>
        <taxon>Tracheophyta</taxon>
        <taxon>Spermatophyta</taxon>
        <taxon>Magnoliopsida</taxon>
        <taxon>eudicotyledons</taxon>
        <taxon>Gunneridae</taxon>
        <taxon>Pentapetalae</taxon>
        <taxon>asterids</taxon>
        <taxon>Ericales</taxon>
        <taxon>Actinidiaceae</taxon>
        <taxon>Actinidia</taxon>
    </lineage>
</organism>
<evidence type="ECO:0000313" key="9">
    <source>
        <dbReference type="Proteomes" id="UP000241394"/>
    </source>
</evidence>
<proteinExistence type="predicted"/>
<evidence type="ECO:0000313" key="8">
    <source>
        <dbReference type="EMBL" id="PSS26587.1"/>
    </source>
</evidence>
<dbReference type="Pfam" id="PF02362">
    <property type="entry name" value="B3"/>
    <property type="match status" value="2"/>
</dbReference>
<dbReference type="SUPFAM" id="SSF101936">
    <property type="entry name" value="DNA-binding pseudobarrel domain"/>
    <property type="match status" value="2"/>
</dbReference>
<keyword evidence="6" id="KW-0539">Nucleus</keyword>
<dbReference type="InterPro" id="IPR039218">
    <property type="entry name" value="REM_fam"/>
</dbReference>
<evidence type="ECO:0000256" key="3">
    <source>
        <dbReference type="ARBA" id="ARBA00023015"/>
    </source>
</evidence>
<dbReference type="GO" id="GO:0003677">
    <property type="term" value="F:DNA binding"/>
    <property type="evidence" value="ECO:0007669"/>
    <property type="project" value="UniProtKB-KW"/>
</dbReference>
<dbReference type="InterPro" id="IPR015300">
    <property type="entry name" value="DNA-bd_pseudobarrel_sf"/>
</dbReference>
<sequence length="293" mass="33419">MEAIQPQFFKVFLPEINSNWLHIPLGFVKYMKGNTTGSVFLTGPSGNTWQVDLIKTGDGLFFRGGWDTFVKDHLAEFGDIFVFKNTSDFHFKVTIFDKSACEKQSAFHAKCSQDLGNFVDSKGKKRRKVQTDVLSSGTFQGAPQTRRMNTRSMAAFAKTDPGSYNLLMQTQTHEKRESWVLASHSRSFVKRMTRYNVHQVFVMRVPAPFMKDNFLDCQSRNIVLRIPEGNEWIVKLVRQGGCGCLSGGWNNFVRDNHIEEGDTCTFELVGEFEMLVHISRKREEFLQVVGSDA</sequence>
<feature type="domain" description="TF-B3" evidence="7">
    <location>
        <begin position="6"/>
        <end position="99"/>
    </location>
</feature>
<dbReference type="AlphaFoldDB" id="A0A2R6RDF6"/>
<keyword evidence="2" id="KW-0677">Repeat</keyword>
<reference evidence="9" key="2">
    <citation type="journal article" date="2018" name="BMC Genomics">
        <title>A manually annotated Actinidia chinensis var. chinensis (kiwifruit) genome highlights the challenges associated with draft genomes and gene prediction in plants.</title>
        <authorList>
            <person name="Pilkington S.M."/>
            <person name="Crowhurst R."/>
            <person name="Hilario E."/>
            <person name="Nardozza S."/>
            <person name="Fraser L."/>
            <person name="Peng Y."/>
            <person name="Gunaseelan K."/>
            <person name="Simpson R."/>
            <person name="Tahir J."/>
            <person name="Deroles S.C."/>
            <person name="Templeton K."/>
            <person name="Luo Z."/>
            <person name="Davy M."/>
            <person name="Cheng C."/>
            <person name="McNeilage M."/>
            <person name="Scaglione D."/>
            <person name="Liu Y."/>
            <person name="Zhang Q."/>
            <person name="Datson P."/>
            <person name="De Silva N."/>
            <person name="Gardiner S.E."/>
            <person name="Bassett H."/>
            <person name="Chagne D."/>
            <person name="McCallum J."/>
            <person name="Dzierzon H."/>
            <person name="Deng C."/>
            <person name="Wang Y.Y."/>
            <person name="Barron L."/>
            <person name="Manako K."/>
            <person name="Bowen J."/>
            <person name="Foster T.M."/>
            <person name="Erridge Z.A."/>
            <person name="Tiffin H."/>
            <person name="Waite C.N."/>
            <person name="Davies K.M."/>
            <person name="Grierson E.P."/>
            <person name="Laing W.A."/>
            <person name="Kirk R."/>
            <person name="Chen X."/>
            <person name="Wood M."/>
            <person name="Montefiori M."/>
            <person name="Brummell D.A."/>
            <person name="Schwinn K.E."/>
            <person name="Catanach A."/>
            <person name="Fullerton C."/>
            <person name="Li D."/>
            <person name="Meiyalaghan S."/>
            <person name="Nieuwenhuizen N."/>
            <person name="Read N."/>
            <person name="Prakash R."/>
            <person name="Hunter D."/>
            <person name="Zhang H."/>
            <person name="McKenzie M."/>
            <person name="Knabel M."/>
            <person name="Harris A."/>
            <person name="Allan A.C."/>
            <person name="Gleave A."/>
            <person name="Chen A."/>
            <person name="Janssen B.J."/>
            <person name="Plunkett B."/>
            <person name="Ampomah-Dwamena C."/>
            <person name="Voogd C."/>
            <person name="Leif D."/>
            <person name="Lafferty D."/>
            <person name="Souleyre E.J.F."/>
            <person name="Varkonyi-Gasic E."/>
            <person name="Gambi F."/>
            <person name="Hanley J."/>
            <person name="Yao J.L."/>
            <person name="Cheung J."/>
            <person name="David K.M."/>
            <person name="Warren B."/>
            <person name="Marsh K."/>
            <person name="Snowden K.C."/>
            <person name="Lin-Wang K."/>
            <person name="Brian L."/>
            <person name="Martinez-Sanchez M."/>
            <person name="Wang M."/>
            <person name="Ileperuma N."/>
            <person name="Macnee N."/>
            <person name="Campin R."/>
            <person name="McAtee P."/>
            <person name="Drummond R.S.M."/>
            <person name="Espley R.V."/>
            <person name="Ireland H.S."/>
            <person name="Wu R."/>
            <person name="Atkinson R.G."/>
            <person name="Karunairetnam S."/>
            <person name="Bulley S."/>
            <person name="Chunkath S."/>
            <person name="Hanley Z."/>
            <person name="Storey R."/>
            <person name="Thrimawithana A.H."/>
            <person name="Thomson S."/>
            <person name="David C."/>
            <person name="Testolin R."/>
            <person name="Huang H."/>
            <person name="Hellens R.P."/>
            <person name="Schaffer R.J."/>
        </authorList>
    </citation>
    <scope>NUCLEOTIDE SEQUENCE [LARGE SCALE GENOMIC DNA]</scope>
    <source>
        <strain evidence="9">cv. Red5</strain>
    </source>
</reference>
<evidence type="ECO:0000256" key="2">
    <source>
        <dbReference type="ARBA" id="ARBA00022737"/>
    </source>
</evidence>
<evidence type="ECO:0000259" key="7">
    <source>
        <dbReference type="PROSITE" id="PS50863"/>
    </source>
</evidence>
<evidence type="ECO:0000256" key="5">
    <source>
        <dbReference type="ARBA" id="ARBA00023163"/>
    </source>
</evidence>
<dbReference type="InParanoid" id="A0A2R6RDF6"/>
<gene>
    <name evidence="8" type="ORF">CEY00_Acc08002</name>
</gene>
<name>A0A2R6RDF6_ACTCC</name>
<evidence type="ECO:0000256" key="4">
    <source>
        <dbReference type="ARBA" id="ARBA00023125"/>
    </source>
</evidence>
<dbReference type="CDD" id="cd10017">
    <property type="entry name" value="B3_DNA"/>
    <property type="match status" value="2"/>
</dbReference>
<accession>A0A2R6RDF6</accession>
<comment type="caution">
    <text evidence="8">The sequence shown here is derived from an EMBL/GenBank/DDBJ whole genome shotgun (WGS) entry which is preliminary data.</text>
</comment>
<dbReference type="SMART" id="SM01019">
    <property type="entry name" value="B3"/>
    <property type="match status" value="2"/>
</dbReference>
<keyword evidence="5" id="KW-0804">Transcription</keyword>
<comment type="subcellular location">
    <subcellularLocation>
        <location evidence="1">Nucleus</location>
    </subcellularLocation>
</comment>
<keyword evidence="3" id="KW-0805">Transcription regulation</keyword>
<dbReference type="STRING" id="1590841.A0A2R6RDF6"/>
<dbReference type="Proteomes" id="UP000241394">
    <property type="component" value="Chromosome LG7"/>
</dbReference>
<reference evidence="8 9" key="1">
    <citation type="submission" date="2017-07" db="EMBL/GenBank/DDBJ databases">
        <title>An improved, manually edited Actinidia chinensis var. chinensis (kiwifruit) genome highlights the challenges associated with draft genomes and gene prediction in plants.</title>
        <authorList>
            <person name="Pilkington S."/>
            <person name="Crowhurst R."/>
            <person name="Hilario E."/>
            <person name="Nardozza S."/>
            <person name="Fraser L."/>
            <person name="Peng Y."/>
            <person name="Gunaseelan K."/>
            <person name="Simpson R."/>
            <person name="Tahir J."/>
            <person name="Deroles S."/>
            <person name="Templeton K."/>
            <person name="Luo Z."/>
            <person name="Davy M."/>
            <person name="Cheng C."/>
            <person name="Mcneilage M."/>
            <person name="Scaglione D."/>
            <person name="Liu Y."/>
            <person name="Zhang Q."/>
            <person name="Datson P."/>
            <person name="De Silva N."/>
            <person name="Gardiner S."/>
            <person name="Bassett H."/>
            <person name="Chagne D."/>
            <person name="Mccallum J."/>
            <person name="Dzierzon H."/>
            <person name="Deng C."/>
            <person name="Wang Y.-Y."/>
            <person name="Barron N."/>
            <person name="Manako K."/>
            <person name="Bowen J."/>
            <person name="Foster T."/>
            <person name="Erridge Z."/>
            <person name="Tiffin H."/>
            <person name="Waite C."/>
            <person name="Davies K."/>
            <person name="Grierson E."/>
            <person name="Laing W."/>
            <person name="Kirk R."/>
            <person name="Chen X."/>
            <person name="Wood M."/>
            <person name="Montefiori M."/>
            <person name="Brummell D."/>
            <person name="Schwinn K."/>
            <person name="Catanach A."/>
            <person name="Fullerton C."/>
            <person name="Li D."/>
            <person name="Meiyalaghan S."/>
            <person name="Nieuwenhuizen N."/>
            <person name="Read N."/>
            <person name="Prakash R."/>
            <person name="Hunter D."/>
            <person name="Zhang H."/>
            <person name="Mckenzie M."/>
            <person name="Knabel M."/>
            <person name="Harris A."/>
            <person name="Allan A."/>
            <person name="Chen A."/>
            <person name="Janssen B."/>
            <person name="Plunkett B."/>
            <person name="Dwamena C."/>
            <person name="Voogd C."/>
            <person name="Leif D."/>
            <person name="Lafferty D."/>
            <person name="Souleyre E."/>
            <person name="Varkonyi-Gasic E."/>
            <person name="Gambi F."/>
            <person name="Hanley J."/>
            <person name="Yao J.-L."/>
            <person name="Cheung J."/>
            <person name="David K."/>
            <person name="Warren B."/>
            <person name="Marsh K."/>
            <person name="Snowden K."/>
            <person name="Lin-Wang K."/>
            <person name="Brian L."/>
            <person name="Martinez-Sanchez M."/>
            <person name="Wang M."/>
            <person name="Ileperuma N."/>
            <person name="Macnee N."/>
            <person name="Campin R."/>
            <person name="Mcatee P."/>
            <person name="Drummond R."/>
            <person name="Espley R."/>
            <person name="Ireland H."/>
            <person name="Wu R."/>
            <person name="Atkinson R."/>
            <person name="Karunairetnam S."/>
            <person name="Bulley S."/>
            <person name="Chunkath S."/>
            <person name="Hanley Z."/>
            <person name="Storey R."/>
            <person name="Thrimawithana A."/>
            <person name="Thomson S."/>
            <person name="David C."/>
            <person name="Testolin R."/>
        </authorList>
    </citation>
    <scope>NUCLEOTIDE SEQUENCE [LARGE SCALE GENOMIC DNA]</scope>
    <source>
        <strain evidence="9">cv. Red5</strain>
        <tissue evidence="8">Young leaf</tissue>
    </source>
</reference>
<dbReference type="GO" id="GO:0005634">
    <property type="term" value="C:nucleus"/>
    <property type="evidence" value="ECO:0007669"/>
    <property type="project" value="UniProtKB-SubCell"/>
</dbReference>
<dbReference type="PROSITE" id="PS50863">
    <property type="entry name" value="B3"/>
    <property type="match status" value="2"/>
</dbReference>
<dbReference type="EMBL" id="NKQK01000007">
    <property type="protein sequence ID" value="PSS26587.1"/>
    <property type="molecule type" value="Genomic_DNA"/>
</dbReference>
<dbReference type="PANTHER" id="PTHR31674:SF62">
    <property type="entry name" value="B3 DOMAIN-CONTAINING PROTEIN REM14-RELATED"/>
    <property type="match status" value="1"/>
</dbReference>
<dbReference type="Gramene" id="PSS26587">
    <property type="protein sequence ID" value="PSS26587"/>
    <property type="gene ID" value="CEY00_Acc08002"/>
</dbReference>
<dbReference type="OMA" id="HEKRESW"/>
<evidence type="ECO:0000256" key="6">
    <source>
        <dbReference type="ARBA" id="ARBA00023242"/>
    </source>
</evidence>
<dbReference type="InterPro" id="IPR003340">
    <property type="entry name" value="B3_DNA-bd"/>
</dbReference>
<dbReference type="Gene3D" id="2.40.330.10">
    <property type="entry name" value="DNA-binding pseudobarrel domain"/>
    <property type="match status" value="2"/>
</dbReference>